<organism evidence="3 4">
    <name type="scientific">Flavisolibacter ginsengisoli DSM 18119</name>
    <dbReference type="NCBI Taxonomy" id="1121884"/>
    <lineage>
        <taxon>Bacteria</taxon>
        <taxon>Pseudomonadati</taxon>
        <taxon>Bacteroidota</taxon>
        <taxon>Chitinophagia</taxon>
        <taxon>Chitinophagales</taxon>
        <taxon>Chitinophagaceae</taxon>
        <taxon>Flavisolibacter</taxon>
    </lineage>
</organism>
<dbReference type="PANTHER" id="PTHR44520">
    <property type="entry name" value="RESPONSE REGULATOR RCP1-RELATED"/>
    <property type="match status" value="1"/>
</dbReference>
<dbReference type="InterPro" id="IPR001789">
    <property type="entry name" value="Sig_transdc_resp-reg_receiver"/>
</dbReference>
<sequence>MPDKRTILLADDDIEDVELLQEVILSKEPEVNVHSVSNGKQVMEYLASCTDESLPGLIILDYNMPELTGSEVLSQMSEQPRYKFIPKLILSTSNAYIHMQECIKNGATEYFVKPNSMRELEELTDKMLGLYA</sequence>
<evidence type="ECO:0000256" key="1">
    <source>
        <dbReference type="PROSITE-ProRule" id="PRU00169"/>
    </source>
</evidence>
<feature type="domain" description="Response regulatory" evidence="2">
    <location>
        <begin position="6"/>
        <end position="128"/>
    </location>
</feature>
<dbReference type="RefSeq" id="WP_072835217.1">
    <property type="nucleotide sequence ID" value="NZ_FQUU01000007.1"/>
</dbReference>
<dbReference type="SMART" id="SM00448">
    <property type="entry name" value="REC"/>
    <property type="match status" value="1"/>
</dbReference>
<feature type="modified residue" description="4-aspartylphosphate" evidence="1">
    <location>
        <position position="61"/>
    </location>
</feature>
<evidence type="ECO:0000259" key="2">
    <source>
        <dbReference type="PROSITE" id="PS50110"/>
    </source>
</evidence>
<dbReference type="OrthoDB" id="663690at2"/>
<keyword evidence="1" id="KW-0597">Phosphoprotein</keyword>
<protein>
    <submittedName>
        <fullName evidence="3">Response regulator receiver domain-containing protein</fullName>
    </submittedName>
</protein>
<dbReference type="InterPro" id="IPR052893">
    <property type="entry name" value="TCS_response_regulator"/>
</dbReference>
<accession>A0A1M4ZQ70</accession>
<dbReference type="SUPFAM" id="SSF52172">
    <property type="entry name" value="CheY-like"/>
    <property type="match status" value="1"/>
</dbReference>
<evidence type="ECO:0000313" key="3">
    <source>
        <dbReference type="EMBL" id="SHF19947.1"/>
    </source>
</evidence>
<dbReference type="Pfam" id="PF00072">
    <property type="entry name" value="Response_reg"/>
    <property type="match status" value="1"/>
</dbReference>
<dbReference type="STRING" id="1121884.SAMN02745131_02024"/>
<proteinExistence type="predicted"/>
<dbReference type="Proteomes" id="UP000184048">
    <property type="component" value="Unassembled WGS sequence"/>
</dbReference>
<evidence type="ECO:0000313" key="4">
    <source>
        <dbReference type="Proteomes" id="UP000184048"/>
    </source>
</evidence>
<dbReference type="PROSITE" id="PS50110">
    <property type="entry name" value="RESPONSE_REGULATORY"/>
    <property type="match status" value="1"/>
</dbReference>
<dbReference type="InterPro" id="IPR011006">
    <property type="entry name" value="CheY-like_superfamily"/>
</dbReference>
<dbReference type="AlphaFoldDB" id="A0A1M4ZQ70"/>
<dbReference type="EMBL" id="FQUU01000007">
    <property type="protein sequence ID" value="SHF19947.1"/>
    <property type="molecule type" value="Genomic_DNA"/>
</dbReference>
<reference evidence="3 4" key="1">
    <citation type="submission" date="2016-11" db="EMBL/GenBank/DDBJ databases">
        <authorList>
            <person name="Jaros S."/>
            <person name="Januszkiewicz K."/>
            <person name="Wedrychowicz H."/>
        </authorList>
    </citation>
    <scope>NUCLEOTIDE SEQUENCE [LARGE SCALE GENOMIC DNA]</scope>
    <source>
        <strain evidence="3 4">DSM 18119</strain>
    </source>
</reference>
<dbReference type="Gene3D" id="3.40.50.2300">
    <property type="match status" value="1"/>
</dbReference>
<gene>
    <name evidence="3" type="ORF">SAMN02745131_02024</name>
</gene>
<keyword evidence="4" id="KW-1185">Reference proteome</keyword>
<name>A0A1M4ZQ70_9BACT</name>
<dbReference type="GO" id="GO:0000160">
    <property type="term" value="P:phosphorelay signal transduction system"/>
    <property type="evidence" value="ECO:0007669"/>
    <property type="project" value="InterPro"/>
</dbReference>